<keyword evidence="8" id="KW-1185">Reference proteome</keyword>
<comment type="caution">
    <text evidence="7">The sequence shown here is derived from an EMBL/GenBank/DDBJ whole genome shotgun (WGS) entry which is preliminary data.</text>
</comment>
<feature type="compositionally biased region" description="Low complexity" evidence="5">
    <location>
        <begin position="251"/>
        <end position="267"/>
    </location>
</feature>
<dbReference type="Pfam" id="PF02892">
    <property type="entry name" value="zf-BED"/>
    <property type="match status" value="1"/>
</dbReference>
<dbReference type="GO" id="GO:0003677">
    <property type="term" value="F:DNA binding"/>
    <property type="evidence" value="ECO:0007669"/>
    <property type="project" value="InterPro"/>
</dbReference>
<keyword evidence="1" id="KW-0479">Metal-binding</keyword>
<name>A0A397J9G5_9GLOM</name>
<evidence type="ECO:0000256" key="1">
    <source>
        <dbReference type="ARBA" id="ARBA00022723"/>
    </source>
</evidence>
<keyword evidence="3" id="KW-0862">Zinc</keyword>
<sequence>MKAKIVKAKVEGQKVNCRLEPGFLRLSMCTDKLLKRIGGKISRKLTLEEKDSKFVREETTAPLGVSLGLTDSERINLLNTKIVKAKVEGQKVNCRLEPGFLRLSMCTDKLLKRIGGKISRKLTLEEKDKDAWVRTTLHIKNFAEKKRRKVIVCVTKNNVDEFYEFVSFNSDSDTSDTSSSSISNSESDNKHVCKAVIRPKRCYKKNKSAYPSAIFIFFSAGLEGCASKSETDSSDLENGETSNSNLTEASNNNLTVINNNGNNSDNANNKRKASIYQFFTLNKEENRYYCNHCVKSYKAAKDSSTSTLRNHISREHKNLNPEISTSGPLDKFFKSKTALASSENNLSEENWIEDLINWIVADDQSFIVVDKESFKILMKLMKIIKLCKFFY</sequence>
<evidence type="ECO:0000313" key="7">
    <source>
        <dbReference type="EMBL" id="RHZ81633.1"/>
    </source>
</evidence>
<dbReference type="AlphaFoldDB" id="A0A397J9G5"/>
<evidence type="ECO:0000313" key="8">
    <source>
        <dbReference type="Proteomes" id="UP000266861"/>
    </source>
</evidence>
<evidence type="ECO:0000259" key="6">
    <source>
        <dbReference type="PROSITE" id="PS50808"/>
    </source>
</evidence>
<feature type="compositionally biased region" description="Polar residues" evidence="5">
    <location>
        <begin position="239"/>
        <end position="250"/>
    </location>
</feature>
<feature type="region of interest" description="Disordered" evidence="5">
    <location>
        <begin position="229"/>
        <end position="268"/>
    </location>
</feature>
<gene>
    <name evidence="7" type="ORF">Glove_117g278</name>
</gene>
<evidence type="ECO:0000256" key="2">
    <source>
        <dbReference type="ARBA" id="ARBA00022771"/>
    </source>
</evidence>
<dbReference type="GO" id="GO:0008270">
    <property type="term" value="F:zinc ion binding"/>
    <property type="evidence" value="ECO:0007669"/>
    <property type="project" value="UniProtKB-KW"/>
</dbReference>
<protein>
    <recommendedName>
        <fullName evidence="6">BED-type domain-containing protein</fullName>
    </recommendedName>
</protein>
<evidence type="ECO:0000256" key="3">
    <source>
        <dbReference type="ARBA" id="ARBA00022833"/>
    </source>
</evidence>
<keyword evidence="2 4" id="KW-0863">Zinc-finger</keyword>
<dbReference type="InterPro" id="IPR003656">
    <property type="entry name" value="Znf_BED"/>
</dbReference>
<reference evidence="7 8" key="1">
    <citation type="submission" date="2018-08" db="EMBL/GenBank/DDBJ databases">
        <title>Genome and evolution of the arbuscular mycorrhizal fungus Diversispora epigaea (formerly Glomus versiforme) and its bacterial endosymbionts.</title>
        <authorList>
            <person name="Sun X."/>
            <person name="Fei Z."/>
            <person name="Harrison M."/>
        </authorList>
    </citation>
    <scope>NUCLEOTIDE SEQUENCE [LARGE SCALE GENOMIC DNA]</scope>
    <source>
        <strain evidence="7 8">IT104</strain>
    </source>
</reference>
<dbReference type="Proteomes" id="UP000266861">
    <property type="component" value="Unassembled WGS sequence"/>
</dbReference>
<feature type="domain" description="BED-type" evidence="6">
    <location>
        <begin position="270"/>
        <end position="323"/>
    </location>
</feature>
<dbReference type="OrthoDB" id="2399594at2759"/>
<dbReference type="EMBL" id="PQFF01000109">
    <property type="protein sequence ID" value="RHZ81633.1"/>
    <property type="molecule type" value="Genomic_DNA"/>
</dbReference>
<proteinExistence type="predicted"/>
<dbReference type="SMART" id="SM00614">
    <property type="entry name" value="ZnF_BED"/>
    <property type="match status" value="1"/>
</dbReference>
<evidence type="ECO:0000256" key="4">
    <source>
        <dbReference type="PROSITE-ProRule" id="PRU00027"/>
    </source>
</evidence>
<organism evidence="7 8">
    <name type="scientific">Diversispora epigaea</name>
    <dbReference type="NCBI Taxonomy" id="1348612"/>
    <lineage>
        <taxon>Eukaryota</taxon>
        <taxon>Fungi</taxon>
        <taxon>Fungi incertae sedis</taxon>
        <taxon>Mucoromycota</taxon>
        <taxon>Glomeromycotina</taxon>
        <taxon>Glomeromycetes</taxon>
        <taxon>Diversisporales</taxon>
        <taxon>Diversisporaceae</taxon>
        <taxon>Diversispora</taxon>
    </lineage>
</organism>
<evidence type="ECO:0000256" key="5">
    <source>
        <dbReference type="SAM" id="MobiDB-lite"/>
    </source>
</evidence>
<accession>A0A397J9G5</accession>
<dbReference type="PROSITE" id="PS50808">
    <property type="entry name" value="ZF_BED"/>
    <property type="match status" value="1"/>
</dbReference>